<evidence type="ECO:0000313" key="3">
    <source>
        <dbReference type="Proteomes" id="UP000188268"/>
    </source>
</evidence>
<feature type="compositionally biased region" description="Pro residues" evidence="1">
    <location>
        <begin position="70"/>
        <end position="80"/>
    </location>
</feature>
<evidence type="ECO:0000313" key="2">
    <source>
        <dbReference type="EMBL" id="OMP03775.1"/>
    </source>
</evidence>
<feature type="region of interest" description="Disordered" evidence="1">
    <location>
        <begin position="55"/>
        <end position="86"/>
    </location>
</feature>
<reference evidence="2 3" key="1">
    <citation type="submission" date="2013-09" db="EMBL/GenBank/DDBJ databases">
        <title>Corchorus capsularis genome sequencing.</title>
        <authorList>
            <person name="Alam M."/>
            <person name="Haque M.S."/>
            <person name="Islam M.S."/>
            <person name="Emdad E.M."/>
            <person name="Islam M.M."/>
            <person name="Ahmed B."/>
            <person name="Halim A."/>
            <person name="Hossen Q.M.M."/>
            <person name="Hossain M.Z."/>
            <person name="Ahmed R."/>
            <person name="Khan M.M."/>
            <person name="Islam R."/>
            <person name="Rashid M.M."/>
            <person name="Khan S.A."/>
            <person name="Rahman M.S."/>
            <person name="Alam M."/>
        </authorList>
    </citation>
    <scope>NUCLEOTIDE SEQUENCE [LARGE SCALE GENOMIC DNA]</scope>
    <source>
        <strain evidence="3">cv. CVL-1</strain>
        <tissue evidence="2">Whole seedling</tissue>
    </source>
</reference>
<dbReference type="AlphaFoldDB" id="A0A1R3K9J7"/>
<organism evidence="2 3">
    <name type="scientific">Corchorus capsularis</name>
    <name type="common">Jute</name>
    <dbReference type="NCBI Taxonomy" id="210143"/>
    <lineage>
        <taxon>Eukaryota</taxon>
        <taxon>Viridiplantae</taxon>
        <taxon>Streptophyta</taxon>
        <taxon>Embryophyta</taxon>
        <taxon>Tracheophyta</taxon>
        <taxon>Spermatophyta</taxon>
        <taxon>Magnoliopsida</taxon>
        <taxon>eudicotyledons</taxon>
        <taxon>Gunneridae</taxon>
        <taxon>Pentapetalae</taxon>
        <taxon>rosids</taxon>
        <taxon>malvids</taxon>
        <taxon>Malvales</taxon>
        <taxon>Malvaceae</taxon>
        <taxon>Grewioideae</taxon>
        <taxon>Apeibeae</taxon>
        <taxon>Corchorus</taxon>
    </lineage>
</organism>
<accession>A0A1R3K9J7</accession>
<keyword evidence="3" id="KW-1185">Reference proteome</keyword>
<feature type="non-terminal residue" evidence="2">
    <location>
        <position position="1"/>
    </location>
</feature>
<feature type="region of interest" description="Disordered" evidence="1">
    <location>
        <begin position="1"/>
        <end position="38"/>
    </location>
</feature>
<gene>
    <name evidence="2" type="ORF">CCACVL1_02272</name>
</gene>
<sequence length="86" mass="9055">LAEPRKKGFTSDETSSSSTQALSTPLIEPSSDALESTAIQESQHSDLTFAAELPSNEQVVEQNTSMAPSSTPPDSNPPPSTSLHPM</sequence>
<feature type="compositionally biased region" description="Polar residues" evidence="1">
    <location>
        <begin position="55"/>
        <end position="67"/>
    </location>
</feature>
<dbReference type="Gramene" id="OMP03775">
    <property type="protein sequence ID" value="OMP03775"/>
    <property type="gene ID" value="CCACVL1_02272"/>
</dbReference>
<feature type="non-terminal residue" evidence="2">
    <location>
        <position position="86"/>
    </location>
</feature>
<name>A0A1R3K9J7_COCAP</name>
<dbReference type="EMBL" id="AWWV01005960">
    <property type="protein sequence ID" value="OMP03775.1"/>
    <property type="molecule type" value="Genomic_DNA"/>
</dbReference>
<feature type="compositionally biased region" description="Polar residues" evidence="1">
    <location>
        <begin position="11"/>
        <end position="23"/>
    </location>
</feature>
<feature type="compositionally biased region" description="Basic and acidic residues" evidence="1">
    <location>
        <begin position="1"/>
        <end position="10"/>
    </location>
</feature>
<dbReference type="Proteomes" id="UP000188268">
    <property type="component" value="Unassembled WGS sequence"/>
</dbReference>
<evidence type="ECO:0000256" key="1">
    <source>
        <dbReference type="SAM" id="MobiDB-lite"/>
    </source>
</evidence>
<proteinExistence type="predicted"/>
<protein>
    <submittedName>
        <fullName evidence="2">Uncharacterized protein</fullName>
    </submittedName>
</protein>
<comment type="caution">
    <text evidence="2">The sequence shown here is derived from an EMBL/GenBank/DDBJ whole genome shotgun (WGS) entry which is preliminary data.</text>
</comment>